<keyword evidence="2" id="KW-0472">Membrane</keyword>
<dbReference type="Proteomes" id="UP000604001">
    <property type="component" value="Unassembled WGS sequence"/>
</dbReference>
<evidence type="ECO:0000313" key="4">
    <source>
        <dbReference type="Proteomes" id="UP000604001"/>
    </source>
</evidence>
<evidence type="ECO:0000256" key="1">
    <source>
        <dbReference type="SAM" id="MobiDB-lite"/>
    </source>
</evidence>
<evidence type="ECO:0000313" key="3">
    <source>
        <dbReference type="EMBL" id="MBC2959030.1"/>
    </source>
</evidence>
<evidence type="ECO:0008006" key="5">
    <source>
        <dbReference type="Google" id="ProtNLM"/>
    </source>
</evidence>
<keyword evidence="2" id="KW-0812">Transmembrane</keyword>
<reference evidence="3 4" key="1">
    <citation type="submission" date="2020-08" db="EMBL/GenBank/DDBJ databases">
        <title>novel species in genus Nocardioides.</title>
        <authorList>
            <person name="Zhang G."/>
        </authorList>
    </citation>
    <scope>NUCLEOTIDE SEQUENCE [LARGE SCALE GENOMIC DNA]</scope>
    <source>
        <strain evidence="3 4">SC8A-24</strain>
    </source>
</reference>
<feature type="compositionally biased region" description="Basic and acidic residues" evidence="1">
    <location>
        <begin position="26"/>
        <end position="44"/>
    </location>
</feature>
<sequence>MTGWIVLVVVLVAIAVGYFLASTRSAKQEQRRMDDGIAGEHLDTNLDPGPHPQSRHTGPRTPRTGPQPPAND</sequence>
<feature type="transmembrane region" description="Helical" evidence="2">
    <location>
        <begin position="6"/>
        <end position="23"/>
    </location>
</feature>
<accession>A0ABR6U3S6</accession>
<evidence type="ECO:0000256" key="2">
    <source>
        <dbReference type="SAM" id="Phobius"/>
    </source>
</evidence>
<gene>
    <name evidence="3" type="ORF">H7344_01815</name>
</gene>
<protein>
    <recommendedName>
        <fullName evidence="5">Secreted protein</fullName>
    </recommendedName>
</protein>
<proteinExistence type="predicted"/>
<name>A0ABR6U3S6_9ACTN</name>
<organism evidence="3 4">
    <name type="scientific">Nocardioides deserti</name>
    <dbReference type="NCBI Taxonomy" id="1588644"/>
    <lineage>
        <taxon>Bacteria</taxon>
        <taxon>Bacillati</taxon>
        <taxon>Actinomycetota</taxon>
        <taxon>Actinomycetes</taxon>
        <taxon>Propionibacteriales</taxon>
        <taxon>Nocardioidaceae</taxon>
        <taxon>Nocardioides</taxon>
    </lineage>
</organism>
<feature type="region of interest" description="Disordered" evidence="1">
    <location>
        <begin position="24"/>
        <end position="72"/>
    </location>
</feature>
<keyword evidence="2" id="KW-1133">Transmembrane helix</keyword>
<keyword evidence="4" id="KW-1185">Reference proteome</keyword>
<dbReference type="EMBL" id="JACMYC010000001">
    <property type="protein sequence ID" value="MBC2959030.1"/>
    <property type="molecule type" value="Genomic_DNA"/>
</dbReference>
<dbReference type="RefSeq" id="WP_186344294.1">
    <property type="nucleotide sequence ID" value="NZ_BMMR01000001.1"/>
</dbReference>
<comment type="caution">
    <text evidence="3">The sequence shown here is derived from an EMBL/GenBank/DDBJ whole genome shotgun (WGS) entry which is preliminary data.</text>
</comment>